<organism evidence="6 7">
    <name type="scientific">Bifidobacterium apousia</name>
    <dbReference type="NCBI Taxonomy" id="2750996"/>
    <lineage>
        <taxon>Bacteria</taxon>
        <taxon>Bacillati</taxon>
        <taxon>Actinomycetota</taxon>
        <taxon>Actinomycetes</taxon>
        <taxon>Bifidobacteriales</taxon>
        <taxon>Bifidobacteriaceae</taxon>
        <taxon>Bifidobacterium</taxon>
    </lineage>
</organism>
<dbReference type="RefSeq" id="WP_101432734.1">
    <property type="nucleotide sequence ID" value="NZ_JACFRS010000001.1"/>
</dbReference>
<proteinExistence type="predicted"/>
<keyword evidence="3" id="KW-0472">Membrane</keyword>
<name>A0A556R5Y0_9BIFI</name>
<dbReference type="InterPro" id="IPR006059">
    <property type="entry name" value="SBP"/>
</dbReference>
<evidence type="ECO:0000256" key="1">
    <source>
        <dbReference type="ARBA" id="ARBA00022475"/>
    </source>
</evidence>
<evidence type="ECO:0000256" key="2">
    <source>
        <dbReference type="ARBA" id="ARBA00022729"/>
    </source>
</evidence>
<evidence type="ECO:0000313" key="6">
    <source>
        <dbReference type="EMBL" id="TSJ84298.1"/>
    </source>
</evidence>
<accession>A0A556R5Y0</accession>
<dbReference type="AlphaFoldDB" id="A0A556R5Y0"/>
<dbReference type="Pfam" id="PF01547">
    <property type="entry name" value="SBP_bac_1"/>
    <property type="match status" value="1"/>
</dbReference>
<keyword evidence="7" id="KW-1185">Reference proteome</keyword>
<reference evidence="6 7" key="1">
    <citation type="submission" date="2019-07" db="EMBL/GenBank/DDBJ databases">
        <title>Bifidobacterium asteroides genomes.</title>
        <authorList>
            <person name="Zheng H."/>
        </authorList>
    </citation>
    <scope>NUCLEOTIDE SEQUENCE [LARGE SCALE GENOMIC DNA]</scope>
    <source>
        <strain evidence="6 7">W8102</strain>
    </source>
</reference>
<dbReference type="Gene3D" id="3.40.190.10">
    <property type="entry name" value="Periplasmic binding protein-like II"/>
    <property type="match status" value="2"/>
</dbReference>
<keyword evidence="1" id="KW-1003">Cell membrane</keyword>
<dbReference type="SUPFAM" id="SSF53850">
    <property type="entry name" value="Periplasmic binding protein-like II"/>
    <property type="match status" value="1"/>
</dbReference>
<keyword evidence="4" id="KW-0564">Palmitate</keyword>
<evidence type="ECO:0000256" key="4">
    <source>
        <dbReference type="ARBA" id="ARBA00023139"/>
    </source>
</evidence>
<comment type="caution">
    <text evidence="6">The sequence shown here is derived from an EMBL/GenBank/DDBJ whole genome shotgun (WGS) entry which is preliminary data.</text>
</comment>
<evidence type="ECO:0000256" key="3">
    <source>
        <dbReference type="ARBA" id="ARBA00023136"/>
    </source>
</evidence>
<dbReference type="InterPro" id="IPR050490">
    <property type="entry name" value="Bact_solute-bd_prot1"/>
</dbReference>
<sequence>MFHFDWSNHRSSRLMAARRFERGRGETSMKMTKNTLVRVLAAALTAVALAPLSACGGSGGANVTTLSFFQTKPEAVEDYTRIIADFERLHPNIKVVQNQVSSADTALRALLVKDRTPDVIALNPNGSMGKMAKAGVFYDFSNTSISHRIRPVMQSVINGLGRDGQQINIVPYAGNVCGITYNIDLFKQHGIKVPKTWKDLEQAAAALEADGVAPFIGTLGDPNRVSTPFDGLAPYYDNDGFWDKMRTEGKKVGPDSPVSFQKNFKPLMERLYWIYQHSTKDVRTMTYEDGTSAFARGEGAMLLAGNWSMAPVLQINPKMHIGFFPYPTDKADKAILVSGGDVAITMGAHPKHEKESMAFINYLYSDEVQRRFVKSQQLIPSLSSIPVDENPAMKPAKYWIDSGRIQGYADHQIPSSISYNPILNKAMLDGDLDSALTTLDKEWGKVAARTIE</sequence>
<protein>
    <submittedName>
        <fullName evidence="6">Extracellular solute-binding protein</fullName>
    </submittedName>
</protein>
<gene>
    <name evidence="6" type="ORF">FPK30_02230</name>
</gene>
<keyword evidence="5" id="KW-0449">Lipoprotein</keyword>
<evidence type="ECO:0000256" key="5">
    <source>
        <dbReference type="ARBA" id="ARBA00023288"/>
    </source>
</evidence>
<keyword evidence="2" id="KW-0732">Signal</keyword>
<dbReference type="Proteomes" id="UP000316508">
    <property type="component" value="Unassembled WGS sequence"/>
</dbReference>
<dbReference type="PANTHER" id="PTHR43649">
    <property type="entry name" value="ARABINOSE-BINDING PROTEIN-RELATED"/>
    <property type="match status" value="1"/>
</dbReference>
<evidence type="ECO:0000313" key="7">
    <source>
        <dbReference type="Proteomes" id="UP000316508"/>
    </source>
</evidence>
<dbReference type="EMBL" id="VMHK01000001">
    <property type="protein sequence ID" value="TSJ84298.1"/>
    <property type="molecule type" value="Genomic_DNA"/>
</dbReference>
<dbReference type="PANTHER" id="PTHR43649:SF33">
    <property type="entry name" value="POLYGALACTURONAN_RHAMNOGALACTURONAN-BINDING PROTEIN YTCQ"/>
    <property type="match status" value="1"/>
</dbReference>